<dbReference type="NCBIfam" id="TIGR02532">
    <property type="entry name" value="IV_pilin_GFxxxE"/>
    <property type="match status" value="1"/>
</dbReference>
<evidence type="ECO:0000256" key="1">
    <source>
        <dbReference type="ARBA" id="ARBA00004377"/>
    </source>
</evidence>
<evidence type="ECO:0000256" key="8">
    <source>
        <dbReference type="ARBA" id="ARBA00023136"/>
    </source>
</evidence>
<evidence type="ECO:0000256" key="9">
    <source>
        <dbReference type="RuleBase" id="RU368030"/>
    </source>
</evidence>
<dbReference type="PROSITE" id="PS00409">
    <property type="entry name" value="PROKAR_NTER_METHYL"/>
    <property type="match status" value="1"/>
</dbReference>
<keyword evidence="8 9" id="KW-0472">Membrane</keyword>
<dbReference type="NCBIfam" id="TIGR01707">
    <property type="entry name" value="gspI"/>
    <property type="match status" value="1"/>
</dbReference>
<evidence type="ECO:0000256" key="5">
    <source>
        <dbReference type="ARBA" id="ARBA00022519"/>
    </source>
</evidence>
<dbReference type="InterPro" id="IPR010052">
    <property type="entry name" value="T2SS_protein-GspI"/>
</dbReference>
<comment type="subunit">
    <text evidence="9">Type II secretion is composed of four main components: the outer membrane complex, the inner membrane complex, the cytoplasmic secretion ATPase and the periplasm-spanning pseudopilus.</text>
</comment>
<keyword evidence="4 9" id="KW-0488">Methylation</keyword>
<comment type="similarity">
    <text evidence="2 9">Belongs to the GSP I family.</text>
</comment>
<evidence type="ECO:0000259" key="10">
    <source>
        <dbReference type="Pfam" id="PF02501"/>
    </source>
</evidence>
<name>A0ABP9WK16_9GAMM</name>
<keyword evidence="12" id="KW-1185">Reference proteome</keyword>
<dbReference type="PANTHER" id="PTHR38779">
    <property type="entry name" value="TYPE II SECRETION SYSTEM PROTEIN I-RELATED"/>
    <property type="match status" value="1"/>
</dbReference>
<feature type="domain" description="Type II secretion system protein GspI C-terminal" evidence="10">
    <location>
        <begin position="89"/>
        <end position="165"/>
    </location>
</feature>
<keyword evidence="3" id="KW-1003">Cell membrane</keyword>
<comment type="caution">
    <text evidence="11">The sequence shown here is derived from an EMBL/GenBank/DDBJ whole genome shotgun (WGS) entry which is preliminary data.</text>
</comment>
<dbReference type="Proteomes" id="UP001408594">
    <property type="component" value="Unassembled WGS sequence"/>
</dbReference>
<evidence type="ECO:0000256" key="6">
    <source>
        <dbReference type="ARBA" id="ARBA00022692"/>
    </source>
</evidence>
<dbReference type="Gene3D" id="3.30.1300.30">
    <property type="entry name" value="GSPII I/J protein-like"/>
    <property type="match status" value="1"/>
</dbReference>
<organism evidence="11 12">
    <name type="scientific">Microbulbifer aestuariivivens</name>
    <dbReference type="NCBI Taxonomy" id="1908308"/>
    <lineage>
        <taxon>Bacteria</taxon>
        <taxon>Pseudomonadati</taxon>
        <taxon>Pseudomonadota</taxon>
        <taxon>Gammaproteobacteria</taxon>
        <taxon>Cellvibrionales</taxon>
        <taxon>Microbulbiferaceae</taxon>
        <taxon>Microbulbifer</taxon>
    </lineage>
</organism>
<proteinExistence type="inferred from homology"/>
<dbReference type="Pfam" id="PF07963">
    <property type="entry name" value="N_methyl"/>
    <property type="match status" value="1"/>
</dbReference>
<feature type="transmembrane region" description="Helical" evidence="9">
    <location>
        <begin position="56"/>
        <end position="76"/>
    </location>
</feature>
<sequence>MIEVPEFPALTEGASPQSARPAHGAPANDHYRDSCLCRGSCLYRATLRRHKKRRGFTLIEVLVALTIFGVIATSVLRTMQGSVRTQFLLEERLAASSVAQQALAEIRVQSPWPPLGEKSERITQGQGEWLVKATVEGTSEPRLRHITIEVARPDADNPTFSLDAWAAEELP</sequence>
<evidence type="ECO:0000313" key="12">
    <source>
        <dbReference type="Proteomes" id="UP001408594"/>
    </source>
</evidence>
<comment type="subcellular location">
    <subcellularLocation>
        <location evidence="1 9">Cell inner membrane</location>
        <topology evidence="1 9">Single-pass membrane protein</topology>
    </subcellularLocation>
</comment>
<dbReference type="InterPro" id="IPR045584">
    <property type="entry name" value="Pilin-like"/>
</dbReference>
<dbReference type="PANTHER" id="PTHR38779:SF2">
    <property type="entry name" value="TYPE II SECRETION SYSTEM PROTEIN I-RELATED"/>
    <property type="match status" value="1"/>
</dbReference>
<protein>
    <recommendedName>
        <fullName evidence="9">Type II secretion system protein I</fullName>
        <shortName evidence="9">T2SS minor pseudopilin I</shortName>
    </recommendedName>
</protein>
<evidence type="ECO:0000256" key="3">
    <source>
        <dbReference type="ARBA" id="ARBA00022475"/>
    </source>
</evidence>
<evidence type="ECO:0000256" key="2">
    <source>
        <dbReference type="ARBA" id="ARBA00008358"/>
    </source>
</evidence>
<evidence type="ECO:0000313" key="11">
    <source>
        <dbReference type="EMBL" id="GAA5523550.1"/>
    </source>
</evidence>
<dbReference type="InterPro" id="IPR003413">
    <property type="entry name" value="T2SS_GspI_C"/>
</dbReference>
<dbReference type="EMBL" id="BAABRT010000001">
    <property type="protein sequence ID" value="GAA5523550.1"/>
    <property type="molecule type" value="Genomic_DNA"/>
</dbReference>
<keyword evidence="7 9" id="KW-1133">Transmembrane helix</keyword>
<evidence type="ECO:0000256" key="4">
    <source>
        <dbReference type="ARBA" id="ARBA00022481"/>
    </source>
</evidence>
<keyword evidence="6 9" id="KW-0812">Transmembrane</keyword>
<reference evidence="11 12" key="1">
    <citation type="submission" date="2024-02" db="EMBL/GenBank/DDBJ databases">
        <title>Microbulbifer aestuariivivens NBRC 112533.</title>
        <authorList>
            <person name="Ichikawa N."/>
            <person name="Katano-Makiyama Y."/>
            <person name="Hidaka K."/>
        </authorList>
    </citation>
    <scope>NUCLEOTIDE SEQUENCE [LARGE SCALE GENOMIC DNA]</scope>
    <source>
        <strain evidence="11 12">NBRC 112533</strain>
    </source>
</reference>
<accession>A0ABP9WK16</accession>
<gene>
    <name evidence="11" type="ORF">Maes01_00098</name>
</gene>
<evidence type="ECO:0000256" key="7">
    <source>
        <dbReference type="ARBA" id="ARBA00022989"/>
    </source>
</evidence>
<comment type="function">
    <text evidence="9">Component of the type II secretion system required for the energy-dependent secretion of extracellular factors such as proteases and toxins from the periplasm.</text>
</comment>
<keyword evidence="5 9" id="KW-0997">Cell inner membrane</keyword>
<dbReference type="SUPFAM" id="SSF54523">
    <property type="entry name" value="Pili subunits"/>
    <property type="match status" value="1"/>
</dbReference>
<dbReference type="Pfam" id="PF02501">
    <property type="entry name" value="T2SSI"/>
    <property type="match status" value="1"/>
</dbReference>
<dbReference type="InterPro" id="IPR012902">
    <property type="entry name" value="N_methyl_site"/>
</dbReference>
<comment type="PTM">
    <text evidence="9">Cleaved by prepilin peptidase.</text>
</comment>